<gene>
    <name evidence="5" type="primary">gb27644</name>
    <name evidence="5" type="ORF">PR202_gb27644</name>
</gene>
<organism evidence="5 6">
    <name type="scientific">Eleusine coracana subsp. coracana</name>
    <dbReference type="NCBI Taxonomy" id="191504"/>
    <lineage>
        <taxon>Eukaryota</taxon>
        <taxon>Viridiplantae</taxon>
        <taxon>Streptophyta</taxon>
        <taxon>Embryophyta</taxon>
        <taxon>Tracheophyta</taxon>
        <taxon>Spermatophyta</taxon>
        <taxon>Magnoliopsida</taxon>
        <taxon>Liliopsida</taxon>
        <taxon>Poales</taxon>
        <taxon>Poaceae</taxon>
        <taxon>PACMAD clade</taxon>
        <taxon>Chloridoideae</taxon>
        <taxon>Cynodonteae</taxon>
        <taxon>Eleusininae</taxon>
        <taxon>Eleusine</taxon>
    </lineage>
</organism>
<dbReference type="GO" id="GO:0000145">
    <property type="term" value="C:exocyst"/>
    <property type="evidence" value="ECO:0007669"/>
    <property type="project" value="InterPro"/>
</dbReference>
<dbReference type="Gene3D" id="1.20.1280.170">
    <property type="entry name" value="Exocyst complex component Exo70"/>
    <property type="match status" value="1"/>
</dbReference>
<keyword evidence="6" id="KW-1185">Reference proteome</keyword>
<dbReference type="InterPro" id="IPR016159">
    <property type="entry name" value="Cullin_repeat-like_dom_sf"/>
</dbReference>
<dbReference type="GO" id="GO:0006887">
    <property type="term" value="P:exocytosis"/>
    <property type="evidence" value="ECO:0007669"/>
    <property type="project" value="InterPro"/>
</dbReference>
<reference evidence="5" key="2">
    <citation type="submission" date="2021-12" db="EMBL/GenBank/DDBJ databases">
        <title>Resequencing data analysis of finger millet.</title>
        <authorList>
            <person name="Hatakeyama M."/>
            <person name="Aluri S."/>
            <person name="Balachadran M.T."/>
            <person name="Sivarajan S.R."/>
            <person name="Poveda L."/>
            <person name="Shimizu-Inatsugi R."/>
            <person name="Schlapbach R."/>
            <person name="Sreeman S.M."/>
            <person name="Shimizu K.K."/>
        </authorList>
    </citation>
    <scope>NUCLEOTIDE SEQUENCE</scope>
</reference>
<dbReference type="Pfam" id="PF03081">
    <property type="entry name" value="Exo70_C"/>
    <property type="match status" value="1"/>
</dbReference>
<dbReference type="EMBL" id="BQKI01000097">
    <property type="protein sequence ID" value="GJN38587.1"/>
    <property type="molecule type" value="Genomic_DNA"/>
</dbReference>
<comment type="caution">
    <text evidence="5">The sequence shown here is derived from an EMBL/GenBank/DDBJ whole genome shotgun (WGS) entry which is preliminary data.</text>
</comment>
<comment type="similarity">
    <text evidence="1">Belongs to the EXO70 family.</text>
</comment>
<accession>A0AAV5FV29</accession>
<feature type="chain" id="PRO_5043697228" description="Exocyst complex subunit Exo70 C-terminal domain-containing protein" evidence="3">
    <location>
        <begin position="16"/>
        <end position="274"/>
    </location>
</feature>
<evidence type="ECO:0000259" key="4">
    <source>
        <dbReference type="Pfam" id="PF03081"/>
    </source>
</evidence>
<evidence type="ECO:0000256" key="3">
    <source>
        <dbReference type="SAM" id="SignalP"/>
    </source>
</evidence>
<protein>
    <recommendedName>
        <fullName evidence="4">Exocyst complex subunit Exo70 C-terminal domain-containing protein</fullName>
    </recommendedName>
</protein>
<dbReference type="GO" id="GO:0005546">
    <property type="term" value="F:phosphatidylinositol-4,5-bisphosphate binding"/>
    <property type="evidence" value="ECO:0007669"/>
    <property type="project" value="InterPro"/>
</dbReference>
<dbReference type="InterPro" id="IPR046364">
    <property type="entry name" value="Exo70_C"/>
</dbReference>
<evidence type="ECO:0000313" key="5">
    <source>
        <dbReference type="EMBL" id="GJN38587.1"/>
    </source>
</evidence>
<dbReference type="Proteomes" id="UP001054889">
    <property type="component" value="Unassembled WGS sequence"/>
</dbReference>
<evidence type="ECO:0000256" key="2">
    <source>
        <dbReference type="ARBA" id="ARBA00022448"/>
    </source>
</evidence>
<dbReference type="SUPFAM" id="SSF74788">
    <property type="entry name" value="Cullin repeat-like"/>
    <property type="match status" value="1"/>
</dbReference>
<evidence type="ECO:0000256" key="1">
    <source>
        <dbReference type="ARBA" id="ARBA00006756"/>
    </source>
</evidence>
<keyword evidence="3" id="KW-0732">Signal</keyword>
<evidence type="ECO:0000313" key="6">
    <source>
        <dbReference type="Proteomes" id="UP001054889"/>
    </source>
</evidence>
<proteinExistence type="inferred from homology"/>
<feature type="domain" description="Exocyst complex subunit Exo70 C-terminal" evidence="4">
    <location>
        <begin position="185"/>
        <end position="267"/>
    </location>
</feature>
<feature type="signal peptide" evidence="3">
    <location>
        <begin position="1"/>
        <end position="15"/>
    </location>
</feature>
<reference evidence="5" key="1">
    <citation type="journal article" date="2018" name="DNA Res.">
        <title>Multiple hybrid de novo genome assembly of finger millet, an orphan allotetraploid crop.</title>
        <authorList>
            <person name="Hatakeyama M."/>
            <person name="Aluri S."/>
            <person name="Balachadran M.T."/>
            <person name="Sivarajan S.R."/>
            <person name="Patrignani A."/>
            <person name="Gruter S."/>
            <person name="Poveda L."/>
            <person name="Shimizu-Inatsugi R."/>
            <person name="Baeten J."/>
            <person name="Francoijs K.J."/>
            <person name="Nataraja K.N."/>
            <person name="Reddy Y.A.N."/>
            <person name="Phadnis S."/>
            <person name="Ravikumar R.L."/>
            <person name="Schlapbach R."/>
            <person name="Sreeman S.M."/>
            <person name="Shimizu K.K."/>
        </authorList>
    </citation>
    <scope>NUCLEOTIDE SEQUENCE</scope>
</reference>
<sequence>MLVVLPNFCLPAVAAARSKALAFWLDGFDVGWVVGGGGGTSARACRFHGGEVARRVGAWAEALRAMERVFRLHKPELLRVSEKEAAALGELAAASAGAMLKLTYPVLARLFSWPPSHPVLAAAEAALADLVNAARGCCRRDLRAFVRAYYPWRMPPEREMARSSTRAWASGWATSGRALLAVVGLSHLVAELISCLEAVLEDKSSSSSSAAVPGLRQVFMLKHTCAIMLQAMGSDLRPFLPPEWLRVREERMEGYIKGYMDAAWAPVGIALGIG</sequence>
<keyword evidence="2" id="KW-0813">Transport</keyword>
<dbReference type="AlphaFoldDB" id="A0AAV5FV29"/>
<name>A0AAV5FV29_ELECO</name>